<dbReference type="SUPFAM" id="SSF53448">
    <property type="entry name" value="Nucleotide-diphospho-sugar transferases"/>
    <property type="match status" value="1"/>
</dbReference>
<evidence type="ECO:0000259" key="6">
    <source>
        <dbReference type="Pfam" id="PF00535"/>
    </source>
</evidence>
<proteinExistence type="predicted"/>
<organism evidence="7 8">
    <name type="scientific">Sphingomonas parapaucimobilis NBRC 15100</name>
    <dbReference type="NCBI Taxonomy" id="1219049"/>
    <lineage>
        <taxon>Bacteria</taxon>
        <taxon>Pseudomonadati</taxon>
        <taxon>Pseudomonadota</taxon>
        <taxon>Alphaproteobacteria</taxon>
        <taxon>Sphingomonadales</taxon>
        <taxon>Sphingomonadaceae</taxon>
        <taxon>Sphingomonas</taxon>
    </lineage>
</organism>
<dbReference type="PANTHER" id="PTHR43646:SF2">
    <property type="entry name" value="GLYCOSYLTRANSFERASE 2-LIKE DOMAIN-CONTAINING PROTEIN"/>
    <property type="match status" value="1"/>
</dbReference>
<dbReference type="Proteomes" id="UP000032305">
    <property type="component" value="Unassembled WGS sequence"/>
</dbReference>
<evidence type="ECO:0000256" key="1">
    <source>
        <dbReference type="ARBA" id="ARBA00004236"/>
    </source>
</evidence>
<feature type="domain" description="Glycosyltransferase 2-like" evidence="6">
    <location>
        <begin position="34"/>
        <end position="162"/>
    </location>
</feature>
<dbReference type="GO" id="GO:0005886">
    <property type="term" value="C:plasma membrane"/>
    <property type="evidence" value="ECO:0007669"/>
    <property type="project" value="UniProtKB-SubCell"/>
</dbReference>
<dbReference type="Pfam" id="PF00535">
    <property type="entry name" value="Glycos_transf_2"/>
    <property type="match status" value="1"/>
</dbReference>
<gene>
    <name evidence="7" type="ORF">SP5_009_00350</name>
</gene>
<dbReference type="Gene3D" id="3.90.550.10">
    <property type="entry name" value="Spore Coat Polysaccharide Biosynthesis Protein SpsA, Chain A"/>
    <property type="match status" value="1"/>
</dbReference>
<accession>A0A0A1W2Z1</accession>
<keyword evidence="3" id="KW-0328">Glycosyltransferase</keyword>
<dbReference type="InterPro" id="IPR029044">
    <property type="entry name" value="Nucleotide-diphossugar_trans"/>
</dbReference>
<name>A0A0A1W2Z1_9SPHN</name>
<dbReference type="EMBL" id="BBPI01000009">
    <property type="protein sequence ID" value="GAL99707.1"/>
    <property type="molecule type" value="Genomic_DNA"/>
</dbReference>
<protein>
    <submittedName>
        <fullName evidence="7">Putative glycosyltransferase</fullName>
    </submittedName>
</protein>
<dbReference type="PANTHER" id="PTHR43646">
    <property type="entry name" value="GLYCOSYLTRANSFERASE"/>
    <property type="match status" value="1"/>
</dbReference>
<comment type="caution">
    <text evidence="7">The sequence shown here is derived from an EMBL/GenBank/DDBJ whole genome shotgun (WGS) entry which is preliminary data.</text>
</comment>
<evidence type="ECO:0000256" key="5">
    <source>
        <dbReference type="ARBA" id="ARBA00023136"/>
    </source>
</evidence>
<dbReference type="AlphaFoldDB" id="A0A0A1W2Z1"/>
<evidence type="ECO:0000313" key="8">
    <source>
        <dbReference type="Proteomes" id="UP000032305"/>
    </source>
</evidence>
<dbReference type="GO" id="GO:0016757">
    <property type="term" value="F:glycosyltransferase activity"/>
    <property type="evidence" value="ECO:0007669"/>
    <property type="project" value="UniProtKB-KW"/>
</dbReference>
<dbReference type="RefSeq" id="WP_241823576.1">
    <property type="nucleotide sequence ID" value="NZ_BBPI01000009.1"/>
</dbReference>
<keyword evidence="2" id="KW-1003">Cell membrane</keyword>
<reference evidence="7 8" key="1">
    <citation type="submission" date="2014-11" db="EMBL/GenBank/DDBJ databases">
        <title>Whole genome shotgun sequence of Sphingomonas parapaucimobilis NBRC 15100.</title>
        <authorList>
            <person name="Katano-Makiyama Y."/>
            <person name="Hosoyama A."/>
            <person name="Hashimoto M."/>
            <person name="Hosoyama Y."/>
            <person name="Noguchi M."/>
            <person name="Numata M."/>
            <person name="Tsuchikane K."/>
            <person name="Hirakata S."/>
            <person name="Uohara A."/>
            <person name="Shimodaira J."/>
            <person name="Ohji S."/>
            <person name="Ichikawa N."/>
            <person name="Kimura A."/>
            <person name="Yamazoe A."/>
            <person name="Fujita N."/>
        </authorList>
    </citation>
    <scope>NUCLEOTIDE SEQUENCE [LARGE SCALE GENOMIC DNA]</scope>
    <source>
        <strain evidence="7 8">NBRC 15100</strain>
    </source>
</reference>
<dbReference type="InterPro" id="IPR001173">
    <property type="entry name" value="Glyco_trans_2-like"/>
</dbReference>
<sequence length="299" mass="33531">MLLDAEGAAWRNAKAWAQAGKTERTGAYVAPCWTVVVPFFNEERDLAATLESLAAQTVRFRLVLVDNGSLDASARVATDTCERLGLDHILLHQGLPGKINALHLGLDHVHTRFVATCDADTYYPADYLAQAQALLERPGCVVAGAYFIAPQDGEAERRRESAAIRLAARFLPRQCHAGGAGQAFRTEALKAAGGFDARRWNYVLEDHEVIHRVMRHGTMAYADGFWCVPSDRERDRESIRWTLTERLVYSVAAPFAGDWFFYDFLAKRLRARRLTTERMRERAYQQLAGVVGEPAYSLR</sequence>
<dbReference type="CDD" id="cd00761">
    <property type="entry name" value="Glyco_tranf_GTA_type"/>
    <property type="match status" value="1"/>
</dbReference>
<keyword evidence="5" id="KW-0472">Membrane</keyword>
<dbReference type="eggNOG" id="COG1215">
    <property type="taxonomic scope" value="Bacteria"/>
</dbReference>
<evidence type="ECO:0000256" key="4">
    <source>
        <dbReference type="ARBA" id="ARBA00022679"/>
    </source>
</evidence>
<evidence type="ECO:0000313" key="7">
    <source>
        <dbReference type="EMBL" id="GAL99707.1"/>
    </source>
</evidence>
<keyword evidence="4 7" id="KW-0808">Transferase</keyword>
<comment type="subcellular location">
    <subcellularLocation>
        <location evidence="1">Cell membrane</location>
    </subcellularLocation>
</comment>
<evidence type="ECO:0000256" key="2">
    <source>
        <dbReference type="ARBA" id="ARBA00022475"/>
    </source>
</evidence>
<keyword evidence="8" id="KW-1185">Reference proteome</keyword>
<evidence type="ECO:0000256" key="3">
    <source>
        <dbReference type="ARBA" id="ARBA00022676"/>
    </source>
</evidence>